<dbReference type="SUPFAM" id="SSF56300">
    <property type="entry name" value="Metallo-dependent phosphatases"/>
    <property type="match status" value="1"/>
</dbReference>
<dbReference type="GO" id="GO:0005829">
    <property type="term" value="C:cytosol"/>
    <property type="evidence" value="ECO:0007669"/>
    <property type="project" value="TreeGrafter"/>
</dbReference>
<dbReference type="GO" id="GO:0016787">
    <property type="term" value="F:hydrolase activity"/>
    <property type="evidence" value="ECO:0007669"/>
    <property type="project" value="InterPro"/>
</dbReference>
<dbReference type="Pfam" id="PF00149">
    <property type="entry name" value="Metallophos"/>
    <property type="match status" value="1"/>
</dbReference>
<feature type="domain" description="Calcineurin-like phosphoesterase" evidence="2">
    <location>
        <begin position="42"/>
        <end position="266"/>
    </location>
</feature>
<evidence type="ECO:0008006" key="6">
    <source>
        <dbReference type="Google" id="ProtNLM"/>
    </source>
</evidence>
<dbReference type="Proteomes" id="UP000664534">
    <property type="component" value="Unassembled WGS sequence"/>
</dbReference>
<dbReference type="OrthoDB" id="7722975at2759"/>
<dbReference type="InterPro" id="IPR029052">
    <property type="entry name" value="Metallo-depent_PP-like"/>
</dbReference>
<feature type="chain" id="PRO_5034865266" description="Calcineurin-like phosphoesterase domain-containing protein" evidence="1">
    <location>
        <begin position="21"/>
        <end position="624"/>
    </location>
</feature>
<dbReference type="InterPro" id="IPR014485">
    <property type="entry name" value="Pesterase_C1039"/>
</dbReference>
<protein>
    <recommendedName>
        <fullName evidence="6">Calcineurin-like phosphoesterase domain-containing protein</fullName>
    </recommendedName>
</protein>
<keyword evidence="5" id="KW-1185">Reference proteome</keyword>
<dbReference type="InterPro" id="IPR041823">
    <property type="entry name" value="YHR202W_N"/>
</dbReference>
<accession>A0A8H3FWX7</accession>
<dbReference type="PANTHER" id="PTHR11575">
    <property type="entry name" value="5'-NUCLEOTIDASE-RELATED"/>
    <property type="match status" value="1"/>
</dbReference>
<evidence type="ECO:0000259" key="3">
    <source>
        <dbReference type="Pfam" id="PF21953"/>
    </source>
</evidence>
<gene>
    <name evidence="4" type="ORF">IMSHALPRED_009473</name>
</gene>
<comment type="caution">
    <text evidence="4">The sequence shown here is derived from an EMBL/GenBank/DDBJ whole genome shotgun (WGS) entry which is preliminary data.</text>
</comment>
<evidence type="ECO:0000313" key="5">
    <source>
        <dbReference type="Proteomes" id="UP000664534"/>
    </source>
</evidence>
<dbReference type="Gene3D" id="3.60.21.10">
    <property type="match status" value="1"/>
</dbReference>
<proteinExistence type="predicted"/>
<dbReference type="SUPFAM" id="SSF55816">
    <property type="entry name" value="5'-nucleotidase (syn. UDP-sugar hydrolase), C-terminal domain"/>
    <property type="match status" value="1"/>
</dbReference>
<sequence>MRVRLRYAAWALTVLRAALAAQPSAAPPVSAPLRELPWGQLNFLHTTDTHGWHAGHLQEPSFSADWGDYISLAERLHEKADKEGVDLLLVDTGDRIEGNGLYDASIPRGFYTLKIFGEQDVDVLCSGNHELYKNTSSENEYYETVPDFLGNYLASNLDIIDPKTGQQRPLAQRFKKFTTKNQGIRVLAFGFLFNFRGNSNNTVVQRVQETIKEKWFQEAIRDREVDLFLVVGHVPLRTQEFASIYKAIREQQWDVTIQFFGGHTHIRDYAKYDSKAYGLESGRYMETIGFMSINGLPTGGKSNSLSIDIAAPRAARAASPTFSRRYIDNNLFSFHQHTDLNDTTFPTEHGRNVSSMIALAREALKLDKTYGCAPRDYWTNRAPYPSKNSIFSWLQDEVLPDMVLDVDRADVPRMVLTNTGALRFDIFRGPFTVDTTYTVSPFTSGFRYIKDVPFSIAKRLLQIINQEVPQLWPASQSLAFELPVRSVEASTHTVDERLLFAGGQMPLGKDHALDHDVELTPGYTTTDDAGSDGDDTIHAPIRFYRVPNALESRIGFPSATTEESKESADPVSVDLVYVDFIESYILLALKFLGTDYAERDTAVYMEGRDMTGLIAQWVQEHWQC</sequence>
<dbReference type="InterPro" id="IPR053828">
    <property type="entry name" value="Nucleosidase_C"/>
</dbReference>
<dbReference type="GO" id="GO:0005576">
    <property type="term" value="C:extracellular region"/>
    <property type="evidence" value="ECO:0007669"/>
    <property type="project" value="UniProtKB-ARBA"/>
</dbReference>
<dbReference type="InterPro" id="IPR006179">
    <property type="entry name" value="5_nucleotidase/apyrase"/>
</dbReference>
<evidence type="ECO:0000313" key="4">
    <source>
        <dbReference type="EMBL" id="CAF9933776.1"/>
    </source>
</evidence>
<dbReference type="AlphaFoldDB" id="A0A8H3FWX7"/>
<dbReference type="CDD" id="cd07407">
    <property type="entry name" value="MPP_YHR202W_N"/>
    <property type="match status" value="1"/>
</dbReference>
<dbReference type="PANTHER" id="PTHR11575:SF43">
    <property type="entry name" value="SER_THR PROTEIN PHOSPHATASE FAMILY (AFU_ORTHOLOGUE AFUA_3G04160)"/>
    <property type="match status" value="1"/>
</dbReference>
<dbReference type="EMBL" id="CAJPDT010000072">
    <property type="protein sequence ID" value="CAF9933776.1"/>
    <property type="molecule type" value="Genomic_DNA"/>
</dbReference>
<feature type="domain" description="Putative 5'-nucleotidase C-terminal" evidence="3">
    <location>
        <begin position="376"/>
        <end position="586"/>
    </location>
</feature>
<dbReference type="GO" id="GO:0009166">
    <property type="term" value="P:nucleotide catabolic process"/>
    <property type="evidence" value="ECO:0007669"/>
    <property type="project" value="InterPro"/>
</dbReference>
<evidence type="ECO:0000259" key="2">
    <source>
        <dbReference type="Pfam" id="PF00149"/>
    </source>
</evidence>
<keyword evidence="1" id="KW-0732">Signal</keyword>
<dbReference type="FunFam" id="3.60.21.10:FF:000043">
    <property type="entry name" value="Ser/Thr protein phosphatase family"/>
    <property type="match status" value="1"/>
</dbReference>
<organism evidence="4 5">
    <name type="scientific">Imshaugia aleurites</name>
    <dbReference type="NCBI Taxonomy" id="172621"/>
    <lineage>
        <taxon>Eukaryota</taxon>
        <taxon>Fungi</taxon>
        <taxon>Dikarya</taxon>
        <taxon>Ascomycota</taxon>
        <taxon>Pezizomycotina</taxon>
        <taxon>Lecanoromycetes</taxon>
        <taxon>OSLEUM clade</taxon>
        <taxon>Lecanoromycetidae</taxon>
        <taxon>Lecanorales</taxon>
        <taxon>Lecanorineae</taxon>
        <taxon>Parmeliaceae</taxon>
        <taxon>Imshaugia</taxon>
    </lineage>
</organism>
<dbReference type="Pfam" id="PF21953">
    <property type="entry name" value="NadN_nucleosid_C"/>
    <property type="match status" value="1"/>
</dbReference>
<name>A0A8H3FWX7_9LECA</name>
<dbReference type="Gene3D" id="3.90.780.10">
    <property type="entry name" value="5'-Nucleotidase, C-terminal domain"/>
    <property type="match status" value="2"/>
</dbReference>
<dbReference type="PIRSF" id="PIRSF017316">
    <property type="entry name" value="Pesterase_C1039"/>
    <property type="match status" value="1"/>
</dbReference>
<dbReference type="InterPro" id="IPR004843">
    <property type="entry name" value="Calcineurin-like_PHP"/>
</dbReference>
<feature type="signal peptide" evidence="1">
    <location>
        <begin position="1"/>
        <end position="20"/>
    </location>
</feature>
<evidence type="ECO:0000256" key="1">
    <source>
        <dbReference type="SAM" id="SignalP"/>
    </source>
</evidence>
<dbReference type="InterPro" id="IPR036907">
    <property type="entry name" value="5'-Nucleotdase_C_sf"/>
</dbReference>
<reference evidence="4" key="1">
    <citation type="submission" date="2021-03" db="EMBL/GenBank/DDBJ databases">
        <authorList>
            <person name="Tagirdzhanova G."/>
        </authorList>
    </citation>
    <scope>NUCLEOTIDE SEQUENCE</scope>
</reference>